<keyword evidence="2" id="KW-1185">Reference proteome</keyword>
<dbReference type="GO" id="GO:0032784">
    <property type="term" value="P:regulation of DNA-templated transcription elongation"/>
    <property type="evidence" value="ECO:0007669"/>
    <property type="project" value="InterPro"/>
</dbReference>
<dbReference type="AlphaFoldDB" id="A0A9W6B8C6"/>
<name>A0A9W6B8C6_9FLAO</name>
<sequence>MQKRKIELLASCKTHLIGKLTTLEATLADLKESLFSETKSTAGDKHETGRAMVQLEMEKTGHKVLEVQTDIQTIHKLLNTTQKDTQRVRLGTLVDTNLGTYLIAVSHGILKYEGTSYFVVSAISPVGKALLGANEGDELSFMGKQLVVKNIW</sequence>
<protein>
    <recommendedName>
        <fullName evidence="3">3-oxoacyl-ACP synthase</fullName>
    </recommendedName>
</protein>
<evidence type="ECO:0008006" key="3">
    <source>
        <dbReference type="Google" id="ProtNLM"/>
    </source>
</evidence>
<dbReference type="RefSeq" id="WP_281755308.1">
    <property type="nucleotide sequence ID" value="NZ_BRVP01000017.1"/>
</dbReference>
<organism evidence="1 2">
    <name type="scientific">Neptunitalea chrysea</name>
    <dbReference type="NCBI Taxonomy" id="1647581"/>
    <lineage>
        <taxon>Bacteria</taxon>
        <taxon>Pseudomonadati</taxon>
        <taxon>Bacteroidota</taxon>
        <taxon>Flavobacteriia</taxon>
        <taxon>Flavobacteriales</taxon>
        <taxon>Flavobacteriaceae</taxon>
        <taxon>Neptunitalea</taxon>
    </lineage>
</organism>
<comment type="caution">
    <text evidence="1">The sequence shown here is derived from an EMBL/GenBank/DDBJ whole genome shotgun (WGS) entry which is preliminary data.</text>
</comment>
<proteinExistence type="predicted"/>
<accession>A0A9W6B8C6</accession>
<evidence type="ECO:0000313" key="1">
    <source>
        <dbReference type="EMBL" id="GLB53397.1"/>
    </source>
</evidence>
<gene>
    <name evidence="1" type="ORF">NBRC110019_24380</name>
</gene>
<evidence type="ECO:0000313" key="2">
    <source>
        <dbReference type="Proteomes" id="UP001143545"/>
    </source>
</evidence>
<dbReference type="Proteomes" id="UP001143545">
    <property type="component" value="Unassembled WGS sequence"/>
</dbReference>
<dbReference type="EMBL" id="BRVP01000017">
    <property type="protein sequence ID" value="GLB53397.1"/>
    <property type="molecule type" value="Genomic_DNA"/>
</dbReference>
<reference evidence="1" key="1">
    <citation type="submission" date="2022-07" db="EMBL/GenBank/DDBJ databases">
        <title>Taxonomy of Novel Oxalotrophic and Methylotrophic Bacteria.</title>
        <authorList>
            <person name="Sahin N."/>
            <person name="Tani A."/>
        </authorList>
    </citation>
    <scope>NUCLEOTIDE SEQUENCE</scope>
    <source>
        <strain evidence="1">AM327</strain>
    </source>
</reference>
<dbReference type="GO" id="GO:0003677">
    <property type="term" value="F:DNA binding"/>
    <property type="evidence" value="ECO:0007669"/>
    <property type="project" value="InterPro"/>
</dbReference>
<dbReference type="InterPro" id="IPR018151">
    <property type="entry name" value="TF_GreA/GreB_CS"/>
</dbReference>
<dbReference type="PROSITE" id="PS00830">
    <property type="entry name" value="GREAB_2"/>
    <property type="match status" value="1"/>
</dbReference>